<dbReference type="Pfam" id="PF00931">
    <property type="entry name" value="NB-ARC"/>
    <property type="match status" value="1"/>
</dbReference>
<dbReference type="InterPro" id="IPR058192">
    <property type="entry name" value="WHD_ROQ1-like"/>
</dbReference>
<protein>
    <recommendedName>
        <fullName evidence="4">TIR domain-containing protein</fullName>
    </recommendedName>
</protein>
<dbReference type="PANTHER" id="PTHR11017">
    <property type="entry name" value="LEUCINE-RICH REPEAT-CONTAINING PROTEIN"/>
    <property type="match status" value="1"/>
</dbReference>
<dbReference type="GO" id="GO:0007165">
    <property type="term" value="P:signal transduction"/>
    <property type="evidence" value="ECO:0007669"/>
    <property type="project" value="InterPro"/>
</dbReference>
<dbReference type="PRINTS" id="PR00364">
    <property type="entry name" value="DISEASERSIST"/>
</dbReference>
<dbReference type="Gramene" id="Kaladp0809s0048.1.v1.1">
    <property type="protein sequence ID" value="Kaladp0809s0048.1.v1.1"/>
    <property type="gene ID" value="Kaladp0809s0048.v1.1"/>
</dbReference>
<dbReference type="SUPFAM" id="SSF52200">
    <property type="entry name" value="Toll/Interleukin receptor TIR domain"/>
    <property type="match status" value="1"/>
</dbReference>
<dbReference type="PROSITE" id="PS50104">
    <property type="entry name" value="TIR"/>
    <property type="match status" value="1"/>
</dbReference>
<keyword evidence="1" id="KW-0433">Leucine-rich repeat</keyword>
<keyword evidence="6" id="KW-1185">Reference proteome</keyword>
<dbReference type="SUPFAM" id="SSF52058">
    <property type="entry name" value="L domain-like"/>
    <property type="match status" value="1"/>
</dbReference>
<dbReference type="GO" id="GO:0006952">
    <property type="term" value="P:defense response"/>
    <property type="evidence" value="ECO:0007669"/>
    <property type="project" value="InterPro"/>
</dbReference>
<evidence type="ECO:0000256" key="2">
    <source>
        <dbReference type="ARBA" id="ARBA00022737"/>
    </source>
</evidence>
<sequence>MVDAGGNTGEESSKCPKMFEHQVFLSFRGPDTRIFTGHLFNALKKAGFRVFLDNDGLEHGRDIQEKLYEAIKRSEMSVVILSRGYAASRWCLDELVKIMELHDSHVHSVLPVFYDVEPTVVRNQTGVYEGAFMELQGRFGGDKERILKWRSALNRVAALKGLSLNAERDESLLAENITQEVRKMVKTSLLYVPPNIIGRDLILEEINTWLQDGSQGVEIGLIYGLGGIGKSTITQIAYNHNASKFDGCSFLENFTRKTTQGDDGLACLLEQVILDVTGKPGTKIYNVAKGMQDVSAILSGKRVLIVLDDVDELEYLPDAFDDPRVFGKGSKIIITSRNKELKRVSLFKRKFKISELNDENSKQILKSNALIKDPLSQRQEELLDKFVQYCHGIPLALYIMGPLLRKGKEAMWEEQLKELKKYSHPKILSVFRLSFEGIGDELTKELFLFIACFFVQTDKDHSLTIMEACNLKPISGLQSLVNRCLVTVNSNNKLMMPRSIEEMGKEMAREEAINEPGHRSKLWNTKDSLSVLQNQKGTSNIRGLRLDLPRPDNNFLSKYRYTKQSDDNFGLASIFSSPPQLNNEVNLRSIKTSAFTMMCNLELLLLNNVKLEGGYKSFPKTMKWLLWRCCPLKSLPSDLNLSQLVVLDMQNSCLVHAWEGWKKMSALKILNLSYSYHLLSTPDLSSALFLESISLEGCTSLVEVHGSIGNLRNLMHLNMKDCGSLATLHISIENLMKLTTLNLAGCRRLMNFPFNQLCSLEGLDLTECKSLFQAPYQMGSVHRIPSVSSFTTLKKLRMASCDLSRDDIFDWISRAPSLKFLDLSDNPFRVLNIKDETDGCMRLEKLHLEGCTQLQSISQLTDGCEVLVTNCCSLKRIAFASPNVLEPCGRRLISARRCDQLVEIQYNPKEALVFEAISEMDDDRATYLGFPNLKALSHKNPNLKNFETGFYQGGIYTVYLWGDQLSKWFDTTTPWKEEVIQHTIPSLPSRPIRGLKFGSVCKRKEPYWLLVKDQMKMENLERMWEWRFVPPMRYWLLKAKKANKTIDEGEANDDDDDDTITWLSHWCVAKNREIRAGDILRISVPAHFPTQKLKWGIQIVYEEQHVDVQDDLRKSVDCRGSSRSQIVSWCNRTANDEKIFHKQEGMDSSNNADAWYNNTFRSPLSLFEPESRSQNDKNQPRKFGVYNYLFW</sequence>
<name>A0A7N1A786_KALFE</name>
<reference evidence="5" key="1">
    <citation type="submission" date="2021-01" db="UniProtKB">
        <authorList>
            <consortium name="EnsemblPlants"/>
        </authorList>
    </citation>
    <scope>IDENTIFICATION</scope>
</reference>
<dbReference type="PANTHER" id="PTHR11017:SF385">
    <property type="entry name" value="DISEASE RESISTANCE PROTEIN (TIR-NBS-LRR CLASS)-RELATED"/>
    <property type="match status" value="1"/>
</dbReference>
<dbReference type="AlphaFoldDB" id="A0A7N1A786"/>
<dbReference type="SUPFAM" id="SSF52540">
    <property type="entry name" value="P-loop containing nucleoside triphosphate hydrolases"/>
    <property type="match status" value="1"/>
</dbReference>
<dbReference type="SMART" id="SM00255">
    <property type="entry name" value="TIR"/>
    <property type="match status" value="1"/>
</dbReference>
<evidence type="ECO:0000256" key="1">
    <source>
        <dbReference type="ARBA" id="ARBA00022614"/>
    </source>
</evidence>
<dbReference type="InterPro" id="IPR000157">
    <property type="entry name" value="TIR_dom"/>
</dbReference>
<dbReference type="EnsemblPlants" id="Kaladp0809s0048.3.v1.1">
    <property type="protein sequence ID" value="Kaladp0809s0048.3.v1.1"/>
    <property type="gene ID" value="Kaladp0809s0048.v1.1"/>
</dbReference>
<dbReference type="FunFam" id="3.40.50.10140:FF:000007">
    <property type="entry name" value="Disease resistance protein (TIR-NBS-LRR class)"/>
    <property type="match status" value="1"/>
</dbReference>
<dbReference type="InterPro" id="IPR032675">
    <property type="entry name" value="LRR_dom_sf"/>
</dbReference>
<organism evidence="5 6">
    <name type="scientific">Kalanchoe fedtschenkoi</name>
    <name type="common">Lavender scallops</name>
    <name type="synonym">South American air plant</name>
    <dbReference type="NCBI Taxonomy" id="63787"/>
    <lineage>
        <taxon>Eukaryota</taxon>
        <taxon>Viridiplantae</taxon>
        <taxon>Streptophyta</taxon>
        <taxon>Embryophyta</taxon>
        <taxon>Tracheophyta</taxon>
        <taxon>Spermatophyta</taxon>
        <taxon>Magnoliopsida</taxon>
        <taxon>eudicotyledons</taxon>
        <taxon>Gunneridae</taxon>
        <taxon>Pentapetalae</taxon>
        <taxon>Saxifragales</taxon>
        <taxon>Crassulaceae</taxon>
        <taxon>Kalanchoe</taxon>
    </lineage>
</organism>
<feature type="domain" description="TIR" evidence="4">
    <location>
        <begin position="19"/>
        <end position="185"/>
    </location>
</feature>
<dbReference type="Gene3D" id="3.80.10.10">
    <property type="entry name" value="Ribonuclease Inhibitor"/>
    <property type="match status" value="2"/>
</dbReference>
<dbReference type="Proteomes" id="UP000594263">
    <property type="component" value="Unplaced"/>
</dbReference>
<evidence type="ECO:0000259" key="4">
    <source>
        <dbReference type="PROSITE" id="PS50104"/>
    </source>
</evidence>
<dbReference type="Pfam" id="PF23282">
    <property type="entry name" value="WHD_ROQ1"/>
    <property type="match status" value="1"/>
</dbReference>
<dbReference type="InterPro" id="IPR027417">
    <property type="entry name" value="P-loop_NTPase"/>
</dbReference>
<dbReference type="Pfam" id="PF01582">
    <property type="entry name" value="TIR"/>
    <property type="match status" value="1"/>
</dbReference>
<evidence type="ECO:0000256" key="3">
    <source>
        <dbReference type="ARBA" id="ARBA00023027"/>
    </source>
</evidence>
<dbReference type="OMA" id="ACDINTR"/>
<keyword evidence="2" id="KW-0677">Repeat</keyword>
<dbReference type="EnsemblPlants" id="Kaladp0809s0048.1.v1.1">
    <property type="protein sequence ID" value="Kaladp0809s0048.1.v1.1"/>
    <property type="gene ID" value="Kaladp0809s0048.v1.1"/>
</dbReference>
<evidence type="ECO:0000313" key="5">
    <source>
        <dbReference type="EnsemblPlants" id="Kaladp0809s0048.3.v1.1"/>
    </source>
</evidence>
<dbReference type="InterPro" id="IPR035897">
    <property type="entry name" value="Toll_tir_struct_dom_sf"/>
</dbReference>
<dbReference type="InterPro" id="IPR044974">
    <property type="entry name" value="Disease_R_plants"/>
</dbReference>
<proteinExistence type="predicted"/>
<dbReference type="GO" id="GO:0043531">
    <property type="term" value="F:ADP binding"/>
    <property type="evidence" value="ECO:0007669"/>
    <property type="project" value="InterPro"/>
</dbReference>
<evidence type="ECO:0000313" key="6">
    <source>
        <dbReference type="Proteomes" id="UP000594263"/>
    </source>
</evidence>
<dbReference type="Gene3D" id="3.40.50.300">
    <property type="entry name" value="P-loop containing nucleotide triphosphate hydrolases"/>
    <property type="match status" value="1"/>
</dbReference>
<dbReference type="Gramene" id="Kaladp0809s0048.3.v1.1">
    <property type="protein sequence ID" value="Kaladp0809s0048.3.v1.1"/>
    <property type="gene ID" value="Kaladp0809s0048.v1.1"/>
</dbReference>
<dbReference type="Gene3D" id="3.40.50.10140">
    <property type="entry name" value="Toll/interleukin-1 receptor homology (TIR) domain"/>
    <property type="match status" value="1"/>
</dbReference>
<dbReference type="InterPro" id="IPR042197">
    <property type="entry name" value="Apaf_helical"/>
</dbReference>
<keyword evidence="3" id="KW-0520">NAD</keyword>
<dbReference type="Gene3D" id="1.10.8.430">
    <property type="entry name" value="Helical domain of apoptotic protease-activating factors"/>
    <property type="match status" value="1"/>
</dbReference>
<dbReference type="InterPro" id="IPR002182">
    <property type="entry name" value="NB-ARC"/>
</dbReference>
<accession>A0A7N1A786</accession>